<keyword evidence="3" id="KW-0964">Secreted</keyword>
<protein>
    <submittedName>
        <fullName evidence="5">Uncharacterized protein</fullName>
    </submittedName>
</protein>
<evidence type="ECO:0000256" key="4">
    <source>
        <dbReference type="ARBA" id="ARBA00022729"/>
    </source>
</evidence>
<dbReference type="Proteomes" id="UP000648187">
    <property type="component" value="Unassembled WGS sequence"/>
</dbReference>
<comment type="caution">
    <text evidence="5">The sequence shown here is derived from an EMBL/GenBank/DDBJ whole genome shotgun (WGS) entry which is preliminary data.</text>
</comment>
<evidence type="ECO:0000256" key="1">
    <source>
        <dbReference type="ARBA" id="ARBA00004613"/>
    </source>
</evidence>
<reference evidence="5" key="1">
    <citation type="submission" date="2020-08" db="EMBL/GenBank/DDBJ databases">
        <title>Spodoptera exigua strain:BAW_Kor-Di-RS1 Genome sequencing and assembly.</title>
        <authorList>
            <person name="Kim J."/>
            <person name="Nam H.Y."/>
            <person name="Kwon M."/>
            <person name="Choi J.H."/>
            <person name="Cho S.R."/>
            <person name="Kim G.-H."/>
        </authorList>
    </citation>
    <scope>NUCLEOTIDE SEQUENCE</scope>
    <source>
        <strain evidence="5">BAW_Kor-Di-RS1</strain>
        <tissue evidence="5">Whole-body</tissue>
    </source>
</reference>
<name>A0A835LBT5_SPOEX</name>
<comment type="similarity">
    <text evidence="2">Belongs to the major royal jelly protein family.</text>
</comment>
<evidence type="ECO:0000256" key="2">
    <source>
        <dbReference type="ARBA" id="ARBA00009127"/>
    </source>
</evidence>
<keyword evidence="4" id="KW-0732">Signal</keyword>
<dbReference type="GO" id="GO:0005576">
    <property type="term" value="C:extracellular region"/>
    <property type="evidence" value="ECO:0007669"/>
    <property type="project" value="UniProtKB-SubCell"/>
</dbReference>
<gene>
    <name evidence="5" type="ORF">HW555_000746</name>
</gene>
<keyword evidence="6" id="KW-1185">Reference proteome</keyword>
<evidence type="ECO:0000313" key="6">
    <source>
        <dbReference type="Proteomes" id="UP000648187"/>
    </source>
</evidence>
<dbReference type="InterPro" id="IPR017996">
    <property type="entry name" value="MRJP/yellow-related"/>
</dbReference>
<dbReference type="FunFam" id="2.120.10.30:FF:000045">
    <property type="entry name" value="Blast:Protein yellow"/>
    <property type="match status" value="1"/>
</dbReference>
<comment type="subcellular location">
    <subcellularLocation>
        <location evidence="1">Secreted</location>
    </subcellularLocation>
</comment>
<evidence type="ECO:0000256" key="3">
    <source>
        <dbReference type="ARBA" id="ARBA00022525"/>
    </source>
</evidence>
<dbReference type="SUPFAM" id="SSF101898">
    <property type="entry name" value="NHL repeat"/>
    <property type="match status" value="1"/>
</dbReference>
<dbReference type="Pfam" id="PF03022">
    <property type="entry name" value="MRJP"/>
    <property type="match status" value="1"/>
</dbReference>
<organism evidence="5 6">
    <name type="scientific">Spodoptera exigua</name>
    <name type="common">Beet armyworm</name>
    <name type="synonym">Noctua fulgens</name>
    <dbReference type="NCBI Taxonomy" id="7107"/>
    <lineage>
        <taxon>Eukaryota</taxon>
        <taxon>Metazoa</taxon>
        <taxon>Ecdysozoa</taxon>
        <taxon>Arthropoda</taxon>
        <taxon>Hexapoda</taxon>
        <taxon>Insecta</taxon>
        <taxon>Pterygota</taxon>
        <taxon>Neoptera</taxon>
        <taxon>Endopterygota</taxon>
        <taxon>Lepidoptera</taxon>
        <taxon>Glossata</taxon>
        <taxon>Ditrysia</taxon>
        <taxon>Noctuoidea</taxon>
        <taxon>Noctuidae</taxon>
        <taxon>Amphipyrinae</taxon>
        <taxon>Spodoptera</taxon>
    </lineage>
</organism>
<sequence length="511" mass="57912">MAVSHQWFVQWSAPPMIFADITSQHNDVNDRWKSDVPTWSNPAVVPELSVDSYNDRDSLIDSNHNPNDIVVRVDVSDRANAAGVTLWLTMLGVMRAQSVPADNDTPPFSTLYKWKQVDFEFPTPRHRRHALSSGKFIPANVLPLGLEVWGHRVWVTIPAWRRGVPATLATLPRQGGLASPQLKPYPDWSFHRAFGDVKNCTGLTSVFRIHADHCGRLWVLDSGQIDSQDNPKQLCPPSIVVFDLKTDKLVARYTIPKQFVLQDSLFSNVIVDSRTADCSDLHLYIADTWRFGLLVFREKDQQFWRFSNPLFFPDPLASNFSLHGVNFQWTDGIFGLALTPIDPYEERILFFHPMSGYREFYVSTEVLRDPSRVNNSSQEFNIAGESRGLNGQASASAVDRTGVMFYGLVSRDSIGCWNTKKLYKKTNNGIVASNSETLIFPNDIKVDQDFRQNLWVITNRLPMFQAGPLDADDYNYRILYADTKEAVRGTVCEMDTGHSSPADIVHRGWLP</sequence>
<dbReference type="AlphaFoldDB" id="A0A835LBT5"/>
<dbReference type="Gene3D" id="2.120.10.30">
    <property type="entry name" value="TolB, C-terminal domain"/>
    <property type="match status" value="1"/>
</dbReference>
<dbReference type="EMBL" id="JACKWZ010000005">
    <property type="protein sequence ID" value="KAF9424037.1"/>
    <property type="molecule type" value="Genomic_DNA"/>
</dbReference>
<dbReference type="PANTHER" id="PTHR10009:SF13">
    <property type="entry name" value="DOPAMINECHROME TAUTOMERASE"/>
    <property type="match status" value="1"/>
</dbReference>
<dbReference type="PRINTS" id="PR01366">
    <property type="entry name" value="ROYALJELLY"/>
</dbReference>
<dbReference type="PANTHER" id="PTHR10009">
    <property type="entry name" value="PROTEIN YELLOW-RELATED"/>
    <property type="match status" value="1"/>
</dbReference>
<accession>A0A835LBT5</accession>
<dbReference type="InterPro" id="IPR011042">
    <property type="entry name" value="6-blade_b-propeller_TolB-like"/>
</dbReference>
<proteinExistence type="inferred from homology"/>
<evidence type="ECO:0000313" key="5">
    <source>
        <dbReference type="EMBL" id="KAF9424037.1"/>
    </source>
</evidence>